<feature type="region of interest" description="Disordered" evidence="1">
    <location>
        <begin position="119"/>
        <end position="151"/>
    </location>
</feature>
<dbReference type="Proteomes" id="UP001221757">
    <property type="component" value="Unassembled WGS sequence"/>
</dbReference>
<dbReference type="EMBL" id="JARKIE010000075">
    <property type="protein sequence ID" value="KAJ7689010.1"/>
    <property type="molecule type" value="Genomic_DNA"/>
</dbReference>
<sequence length="185" mass="20235">MPSTMCSAGGSVFIPAYGGLEDKVFAPLRRMELRLESFKLHCTLEQHYIYKYLPDAFAGRAESRHCRRFEKDGSRRGNDMRRYLLIDKGLGAPAQISVELATKAAVMEVDGVDGGGGGMLEAPVHRRDRTDSEVNSAGDSRRPFLAPQGGVGTFRAKSMPDQADAILGLGAEPAAYYTCQFLSRK</sequence>
<dbReference type="AlphaFoldDB" id="A0AAD7GD95"/>
<evidence type="ECO:0000313" key="2">
    <source>
        <dbReference type="EMBL" id="KAJ7689010.1"/>
    </source>
</evidence>
<evidence type="ECO:0000256" key="1">
    <source>
        <dbReference type="SAM" id="MobiDB-lite"/>
    </source>
</evidence>
<protein>
    <submittedName>
        <fullName evidence="2">Uncharacterized protein</fullName>
    </submittedName>
</protein>
<organism evidence="2 3">
    <name type="scientific">Mycena rosella</name>
    <name type="common">Pink bonnet</name>
    <name type="synonym">Agaricus rosellus</name>
    <dbReference type="NCBI Taxonomy" id="1033263"/>
    <lineage>
        <taxon>Eukaryota</taxon>
        <taxon>Fungi</taxon>
        <taxon>Dikarya</taxon>
        <taxon>Basidiomycota</taxon>
        <taxon>Agaricomycotina</taxon>
        <taxon>Agaricomycetes</taxon>
        <taxon>Agaricomycetidae</taxon>
        <taxon>Agaricales</taxon>
        <taxon>Marasmiineae</taxon>
        <taxon>Mycenaceae</taxon>
        <taxon>Mycena</taxon>
    </lineage>
</organism>
<feature type="compositionally biased region" description="Basic and acidic residues" evidence="1">
    <location>
        <begin position="123"/>
        <end position="132"/>
    </location>
</feature>
<keyword evidence="3" id="KW-1185">Reference proteome</keyword>
<accession>A0AAD7GD95</accession>
<name>A0AAD7GD95_MYCRO</name>
<gene>
    <name evidence="2" type="ORF">B0H17DRAFT_1135298</name>
</gene>
<evidence type="ECO:0000313" key="3">
    <source>
        <dbReference type="Proteomes" id="UP001221757"/>
    </source>
</evidence>
<reference evidence="2" key="1">
    <citation type="submission" date="2023-03" db="EMBL/GenBank/DDBJ databases">
        <title>Massive genome expansion in bonnet fungi (Mycena s.s.) driven by repeated elements and novel gene families across ecological guilds.</title>
        <authorList>
            <consortium name="Lawrence Berkeley National Laboratory"/>
            <person name="Harder C.B."/>
            <person name="Miyauchi S."/>
            <person name="Viragh M."/>
            <person name="Kuo A."/>
            <person name="Thoen E."/>
            <person name="Andreopoulos B."/>
            <person name="Lu D."/>
            <person name="Skrede I."/>
            <person name="Drula E."/>
            <person name="Henrissat B."/>
            <person name="Morin E."/>
            <person name="Kohler A."/>
            <person name="Barry K."/>
            <person name="LaButti K."/>
            <person name="Morin E."/>
            <person name="Salamov A."/>
            <person name="Lipzen A."/>
            <person name="Mereny Z."/>
            <person name="Hegedus B."/>
            <person name="Baldrian P."/>
            <person name="Stursova M."/>
            <person name="Weitz H."/>
            <person name="Taylor A."/>
            <person name="Grigoriev I.V."/>
            <person name="Nagy L.G."/>
            <person name="Martin F."/>
            <person name="Kauserud H."/>
        </authorList>
    </citation>
    <scope>NUCLEOTIDE SEQUENCE</scope>
    <source>
        <strain evidence="2">CBHHK067</strain>
    </source>
</reference>
<comment type="caution">
    <text evidence="2">The sequence shown here is derived from an EMBL/GenBank/DDBJ whole genome shotgun (WGS) entry which is preliminary data.</text>
</comment>
<proteinExistence type="predicted"/>